<dbReference type="InterPro" id="IPR016439">
    <property type="entry name" value="Lag1/Lac1-like"/>
</dbReference>
<dbReference type="Pfam" id="PF03798">
    <property type="entry name" value="TRAM_LAG1_CLN8"/>
    <property type="match status" value="1"/>
</dbReference>
<name>A0A7S3NAJ9_9SPIT</name>
<dbReference type="SMART" id="SM00724">
    <property type="entry name" value="TLC"/>
    <property type="match status" value="1"/>
</dbReference>
<evidence type="ECO:0000256" key="3">
    <source>
        <dbReference type="ARBA" id="ARBA00022989"/>
    </source>
</evidence>
<dbReference type="AlphaFoldDB" id="A0A7S3NAJ9"/>
<evidence type="ECO:0000256" key="4">
    <source>
        <dbReference type="ARBA" id="ARBA00023136"/>
    </source>
</evidence>
<feature type="transmembrane region" description="Helical" evidence="5">
    <location>
        <begin position="229"/>
        <end position="251"/>
    </location>
</feature>
<feature type="transmembrane region" description="Helical" evidence="5">
    <location>
        <begin position="271"/>
        <end position="290"/>
    </location>
</feature>
<comment type="subcellular location">
    <subcellularLocation>
        <location evidence="1">Membrane</location>
        <topology evidence="1">Multi-pass membrane protein</topology>
    </subcellularLocation>
</comment>
<accession>A0A7S3NAJ9</accession>
<keyword evidence="4 5" id="KW-0472">Membrane</keyword>
<dbReference type="EMBL" id="HBII01022342">
    <property type="protein sequence ID" value="CAE0350357.1"/>
    <property type="molecule type" value="Transcribed_RNA"/>
</dbReference>
<dbReference type="InterPro" id="IPR006634">
    <property type="entry name" value="TLC-dom"/>
</dbReference>
<feature type="transmembrane region" description="Helical" evidence="5">
    <location>
        <begin position="51"/>
        <end position="69"/>
    </location>
</feature>
<dbReference type="GO" id="GO:0016020">
    <property type="term" value="C:membrane"/>
    <property type="evidence" value="ECO:0007669"/>
    <property type="project" value="UniProtKB-SubCell"/>
</dbReference>
<feature type="domain" description="TLC" evidence="6">
    <location>
        <begin position="94"/>
        <end position="302"/>
    </location>
</feature>
<reference evidence="7" key="1">
    <citation type="submission" date="2021-01" db="EMBL/GenBank/DDBJ databases">
        <authorList>
            <person name="Corre E."/>
            <person name="Pelletier E."/>
            <person name="Niang G."/>
            <person name="Scheremetjew M."/>
            <person name="Finn R."/>
            <person name="Kale V."/>
            <person name="Holt S."/>
            <person name="Cochrane G."/>
            <person name="Meng A."/>
            <person name="Brown T."/>
            <person name="Cohen L."/>
        </authorList>
    </citation>
    <scope>NUCLEOTIDE SEQUENCE</scope>
    <source>
        <strain evidence="7">FSP1.4</strain>
    </source>
</reference>
<organism evidence="7">
    <name type="scientific">Euplotes harpa</name>
    <dbReference type="NCBI Taxonomy" id="151035"/>
    <lineage>
        <taxon>Eukaryota</taxon>
        <taxon>Sar</taxon>
        <taxon>Alveolata</taxon>
        <taxon>Ciliophora</taxon>
        <taxon>Intramacronucleata</taxon>
        <taxon>Spirotrichea</taxon>
        <taxon>Hypotrichia</taxon>
        <taxon>Euplotida</taxon>
        <taxon>Euplotidae</taxon>
        <taxon>Euplotes</taxon>
    </lineage>
</organism>
<evidence type="ECO:0000256" key="2">
    <source>
        <dbReference type="ARBA" id="ARBA00022692"/>
    </source>
</evidence>
<evidence type="ECO:0000313" key="7">
    <source>
        <dbReference type="EMBL" id="CAE0350357.1"/>
    </source>
</evidence>
<proteinExistence type="predicted"/>
<evidence type="ECO:0000256" key="1">
    <source>
        <dbReference type="ARBA" id="ARBA00004141"/>
    </source>
</evidence>
<dbReference type="PANTHER" id="PTHR12560:SF0">
    <property type="entry name" value="LD18904P"/>
    <property type="match status" value="1"/>
</dbReference>
<gene>
    <name evidence="7" type="ORF">EHAR0213_LOCUS9270</name>
</gene>
<sequence length="325" mass="37393">MGFLDPTQMFFLLISIPFLIIAPYCFKNIYEIVEETKLKRPDYVGPKWADFLLLFITLPSIAFGKWVVYKCFSGYYMRNLPHKHQGKLRQFKVEKACENIFKAGYFTAISVYGYFAVVKQLPFETPVLGNGSWHNYFVDFPYTPFLPATTYYCFLNLSYHTESAIQMVVRPGNDFFEMFCHHTMTLLIISIAYITNYNNIAVPFMIVIDNADIFVGLVRALIDVAPAPLVLSAYACILVSWGYTRLYVFPFEIIGVASLKTFHYAAGRMTPHYFMTAMLSVLGILNFYWYGLLLRMGYRLAVGKQGMEDKQKDDAAYVNGKTKNN</sequence>
<dbReference type="PANTHER" id="PTHR12560">
    <property type="entry name" value="LONGEVITY ASSURANCE FACTOR 1 LAG1"/>
    <property type="match status" value="1"/>
</dbReference>
<dbReference type="GO" id="GO:0046513">
    <property type="term" value="P:ceramide biosynthetic process"/>
    <property type="evidence" value="ECO:0007669"/>
    <property type="project" value="InterPro"/>
</dbReference>
<dbReference type="GO" id="GO:0005783">
    <property type="term" value="C:endoplasmic reticulum"/>
    <property type="evidence" value="ECO:0007669"/>
    <property type="project" value="TreeGrafter"/>
</dbReference>
<dbReference type="GO" id="GO:0050291">
    <property type="term" value="F:sphingosine N-acyltransferase activity"/>
    <property type="evidence" value="ECO:0007669"/>
    <property type="project" value="InterPro"/>
</dbReference>
<protein>
    <recommendedName>
        <fullName evidence="6">TLC domain-containing protein</fullName>
    </recommendedName>
</protein>
<keyword evidence="3 5" id="KW-1133">Transmembrane helix</keyword>
<keyword evidence="2 5" id="KW-0812">Transmembrane</keyword>
<evidence type="ECO:0000256" key="5">
    <source>
        <dbReference type="SAM" id="Phobius"/>
    </source>
</evidence>
<evidence type="ECO:0000259" key="6">
    <source>
        <dbReference type="SMART" id="SM00724"/>
    </source>
</evidence>